<feature type="signal peptide" evidence="1">
    <location>
        <begin position="1"/>
        <end position="22"/>
    </location>
</feature>
<evidence type="ECO:0000313" key="2">
    <source>
        <dbReference type="EMBL" id="CAI9111761.1"/>
    </source>
</evidence>
<keyword evidence="1" id="KW-0732">Signal</keyword>
<evidence type="ECO:0000313" key="3">
    <source>
        <dbReference type="Proteomes" id="UP001161247"/>
    </source>
</evidence>
<dbReference type="AlphaFoldDB" id="A0AAV1DV55"/>
<gene>
    <name evidence="2" type="ORF">OLC1_LOCUS19080</name>
</gene>
<proteinExistence type="predicted"/>
<protein>
    <submittedName>
        <fullName evidence="2">OLC1v1012073C1</fullName>
    </submittedName>
</protein>
<keyword evidence="3" id="KW-1185">Reference proteome</keyword>
<evidence type="ECO:0000256" key="1">
    <source>
        <dbReference type="SAM" id="SignalP"/>
    </source>
</evidence>
<accession>A0AAV1DV55</accession>
<feature type="chain" id="PRO_5043931369" evidence="1">
    <location>
        <begin position="23"/>
        <end position="162"/>
    </location>
</feature>
<reference evidence="2" key="1">
    <citation type="submission" date="2023-03" db="EMBL/GenBank/DDBJ databases">
        <authorList>
            <person name="Julca I."/>
        </authorList>
    </citation>
    <scope>NUCLEOTIDE SEQUENCE</scope>
</reference>
<dbReference type="Proteomes" id="UP001161247">
    <property type="component" value="Chromosome 7"/>
</dbReference>
<dbReference type="EMBL" id="OX459124">
    <property type="protein sequence ID" value="CAI9111761.1"/>
    <property type="molecule type" value="Genomic_DNA"/>
</dbReference>
<sequence>MAVAVLLASSLFFHTASLTAKAQDRNPCCDKCEILYQSCDRNCLNDSGSSNSSCTLSCATTFGRLCTERCGGGCQVALKGPSPCAFTARKSSSRVTGIWDVRFINAVGSCGGVKKGSSPCCDNGEKPFQSCNQGCLQKTPAVHRWAVLAKVKAMCKPEMRWL</sequence>
<name>A0AAV1DV55_OLDCO</name>
<organism evidence="2 3">
    <name type="scientific">Oldenlandia corymbosa var. corymbosa</name>
    <dbReference type="NCBI Taxonomy" id="529605"/>
    <lineage>
        <taxon>Eukaryota</taxon>
        <taxon>Viridiplantae</taxon>
        <taxon>Streptophyta</taxon>
        <taxon>Embryophyta</taxon>
        <taxon>Tracheophyta</taxon>
        <taxon>Spermatophyta</taxon>
        <taxon>Magnoliopsida</taxon>
        <taxon>eudicotyledons</taxon>
        <taxon>Gunneridae</taxon>
        <taxon>Pentapetalae</taxon>
        <taxon>asterids</taxon>
        <taxon>lamiids</taxon>
        <taxon>Gentianales</taxon>
        <taxon>Rubiaceae</taxon>
        <taxon>Rubioideae</taxon>
        <taxon>Spermacoceae</taxon>
        <taxon>Hedyotis-Oldenlandia complex</taxon>
        <taxon>Oldenlandia</taxon>
    </lineage>
</organism>